<sequence>MPIEEKNSKSKNNKLTGAFGEEIVTRFLIQRGYEIIEKNWRIREGEIDIVALAPNGIFTFVEVKTRRSLAFGHPLEAINNEKAHRLQRLALAWLVTHKCFGCEYQIDCAAVLIAEDLTHTIEYRANLL</sequence>
<dbReference type="Pfam" id="PF02021">
    <property type="entry name" value="UPF0102"/>
    <property type="match status" value="1"/>
</dbReference>
<gene>
    <name evidence="1" type="ORF">UFOPK1438_00930</name>
</gene>
<dbReference type="Gene3D" id="3.40.1350.10">
    <property type="match status" value="1"/>
</dbReference>
<dbReference type="PANTHER" id="PTHR34039">
    <property type="entry name" value="UPF0102 PROTEIN YRAN"/>
    <property type="match status" value="1"/>
</dbReference>
<accession>A0A6J6CBX7</accession>
<reference evidence="1" key="1">
    <citation type="submission" date="2020-05" db="EMBL/GenBank/DDBJ databases">
        <authorList>
            <person name="Chiriac C."/>
            <person name="Salcher M."/>
            <person name="Ghai R."/>
            <person name="Kavagutti S V."/>
        </authorList>
    </citation>
    <scope>NUCLEOTIDE SEQUENCE</scope>
</reference>
<evidence type="ECO:0000313" key="1">
    <source>
        <dbReference type="EMBL" id="CAB4548684.1"/>
    </source>
</evidence>
<dbReference type="CDD" id="cd20736">
    <property type="entry name" value="PoNe_Nuclease"/>
    <property type="match status" value="1"/>
</dbReference>
<dbReference type="GO" id="GO:0003676">
    <property type="term" value="F:nucleic acid binding"/>
    <property type="evidence" value="ECO:0007669"/>
    <property type="project" value="InterPro"/>
</dbReference>
<dbReference type="AlphaFoldDB" id="A0A6J6CBX7"/>
<name>A0A6J6CBX7_9ZZZZ</name>
<organism evidence="1">
    <name type="scientific">freshwater metagenome</name>
    <dbReference type="NCBI Taxonomy" id="449393"/>
    <lineage>
        <taxon>unclassified sequences</taxon>
        <taxon>metagenomes</taxon>
        <taxon>ecological metagenomes</taxon>
    </lineage>
</organism>
<dbReference type="EMBL" id="CAEZSM010000143">
    <property type="protein sequence ID" value="CAB4548684.1"/>
    <property type="molecule type" value="Genomic_DNA"/>
</dbReference>
<dbReference type="HAMAP" id="MF_00048">
    <property type="entry name" value="UPF0102"/>
    <property type="match status" value="1"/>
</dbReference>
<dbReference type="SUPFAM" id="SSF52980">
    <property type="entry name" value="Restriction endonuclease-like"/>
    <property type="match status" value="1"/>
</dbReference>
<dbReference type="InterPro" id="IPR011335">
    <property type="entry name" value="Restrct_endonuc-II-like"/>
</dbReference>
<proteinExistence type="inferred from homology"/>
<dbReference type="InterPro" id="IPR003509">
    <property type="entry name" value="UPF0102_YraN-like"/>
</dbReference>
<protein>
    <submittedName>
        <fullName evidence="1">Unannotated protein</fullName>
    </submittedName>
</protein>
<dbReference type="PANTHER" id="PTHR34039:SF1">
    <property type="entry name" value="UPF0102 PROTEIN YRAN"/>
    <property type="match status" value="1"/>
</dbReference>
<dbReference type="InterPro" id="IPR011856">
    <property type="entry name" value="tRNA_endonuc-like_dom_sf"/>
</dbReference>
<dbReference type="NCBIfam" id="NF009154">
    <property type="entry name" value="PRK12497.3-3"/>
    <property type="match status" value="1"/>
</dbReference>